<keyword evidence="2 5" id="KW-0812">Transmembrane</keyword>
<accession>A0A1J0GCI4</accession>
<comment type="subcellular location">
    <subcellularLocation>
        <location evidence="5">Cell membrane</location>
        <topology evidence="5">Multi-pass membrane protein</topology>
    </subcellularLocation>
</comment>
<evidence type="ECO:0000256" key="5">
    <source>
        <dbReference type="HAMAP-Rule" id="MF_01600"/>
    </source>
</evidence>
<keyword evidence="4 5" id="KW-0472">Membrane</keyword>
<protein>
    <recommendedName>
        <fullName evidence="5">UPF0182 protein A7L45_02785</fullName>
    </recommendedName>
</protein>
<dbReference type="PROSITE" id="PS51257">
    <property type="entry name" value="PROKAR_LIPOPROTEIN"/>
    <property type="match status" value="1"/>
</dbReference>
<dbReference type="OrthoDB" id="9763654at2"/>
<feature type="transmembrane region" description="Helical" evidence="5">
    <location>
        <begin position="281"/>
        <end position="302"/>
    </location>
</feature>
<sequence length="908" mass="102423">MSKKKKVILSSIIIIILACLFFVGNIAQVIINIEWFNTMGYLSVYFTKILTVLKLMVPVFILSYIGILLYYKGIKKSIAHMKKVVEVNTKKDVIENKIFTASNLFVSLLFSFAFSSTYWYMLLQFINAVSFNVKDPIFNLDVSFYIFKLPLIQSLYSFIMTLLVLLIIIKVMVFFVFKTKSTFSAGKRANPFEDIKSTFKELSVFAGKQIAIIASLIAFFLSLGYLLNSFNLVYSPSGVAYGASYTDIHVTLLFYKILIVTCIVAAVVIFINVLKSKVKPIIISAAAIVLISFVQVISAVVVQSSIVKPNQKELEKPYIQNNIDFTKKAFNIENITTTPFNIKNDLKQEDISSNKKTIDNIKLNSSTQALEFYNQVQILRYYYTFTDIDVDRYKINNKYSQVLVAAREIDSKSLDPITWQNTHMIYTHGYGVVMSKVNAVTTEGQPDFVIKDMPIANSTDVKLTNPRIYFGEKTNDYALVNTKVSEFDYPQGGADKITNYVGEAGIKMSLGNKLLFAINKGELNFLLSRDIKSTSKILINRNVVERAKSIAPFLTYDKDPYVVVSGGKIYYIIDAYTTSSKYPYSQPQNGVNYIRNSVKVVIDAYDGSTNFYVSDSTDPIVQTYAKTFPKLFKDMSNVPADIKAHFRYPSDIFSIQSAVLSKYHVTNAGVFYNGEDFWDVSKNATAVGADVKTTIPPYLVEKLPGMDSEEMILQQYFNVKGKYNMTAILGARMDGENYGKLFLNKFPASETTVYSPFQFKQRISQDTTISAQLSLWNTGGSQVQYGDTVILPIKNSLLYIEPVYLRASGKNSIPEMKKIIISYDSKLLMVDNIESGLEQIFNYKAPNAVVKTETGAKTTVPLTQTETKLIKQANDLYTKALDAQKSLDWAKYGEYIKQLGTLLKQLNK</sequence>
<dbReference type="KEGG" id="ceu:A7L45_02785"/>
<proteinExistence type="inferred from homology"/>
<dbReference type="Proteomes" id="UP000182569">
    <property type="component" value="Chromosome"/>
</dbReference>
<dbReference type="AlphaFoldDB" id="A0A1J0GCI4"/>
<comment type="similarity">
    <text evidence="5">Belongs to the UPF0182 family.</text>
</comment>
<keyword evidence="1 5" id="KW-1003">Cell membrane</keyword>
<feature type="transmembrane region" description="Helical" evidence="5">
    <location>
        <begin position="7"/>
        <end position="31"/>
    </location>
</feature>
<gene>
    <name evidence="6" type="ORF">A7L45_02785</name>
</gene>
<reference evidence="7" key="1">
    <citation type="journal article" date="2016" name="Front. Microbiol.">
        <title>Complete Genome Sequence of Clostridium estertheticum DSM 8809, a Microbe Identified in Spoiled Vacuum Packed Beef.</title>
        <authorList>
            <person name="Yu Z."/>
            <person name="Gunn L."/>
            <person name="Brennan E."/>
            <person name="Reid R."/>
            <person name="Wall P.G."/>
            <person name="Gaora O.P."/>
            <person name="Hurley D."/>
            <person name="Bolton D."/>
            <person name="Fanning S."/>
        </authorList>
    </citation>
    <scope>NUCLEOTIDE SEQUENCE [LARGE SCALE GENOMIC DNA]</scope>
    <source>
        <strain evidence="7">DSM 8809</strain>
    </source>
</reference>
<keyword evidence="7" id="KW-1185">Reference proteome</keyword>
<evidence type="ECO:0000256" key="3">
    <source>
        <dbReference type="ARBA" id="ARBA00022989"/>
    </source>
</evidence>
<feature type="transmembrane region" description="Helical" evidence="5">
    <location>
        <begin position="51"/>
        <end position="71"/>
    </location>
</feature>
<evidence type="ECO:0000256" key="4">
    <source>
        <dbReference type="ARBA" id="ARBA00023136"/>
    </source>
</evidence>
<dbReference type="Pfam" id="PF03699">
    <property type="entry name" value="UPF0182"/>
    <property type="match status" value="1"/>
</dbReference>
<dbReference type="InterPro" id="IPR005372">
    <property type="entry name" value="UPF0182"/>
</dbReference>
<evidence type="ECO:0000313" key="6">
    <source>
        <dbReference type="EMBL" id="APC39068.1"/>
    </source>
</evidence>
<dbReference type="EMBL" id="CP015756">
    <property type="protein sequence ID" value="APC39068.1"/>
    <property type="molecule type" value="Genomic_DNA"/>
</dbReference>
<dbReference type="PANTHER" id="PTHR39344:SF1">
    <property type="entry name" value="UPF0182 PROTEIN SLL1060"/>
    <property type="match status" value="1"/>
</dbReference>
<dbReference type="HAMAP" id="MF_01600">
    <property type="entry name" value="UPF0182"/>
    <property type="match status" value="1"/>
</dbReference>
<evidence type="ECO:0000256" key="2">
    <source>
        <dbReference type="ARBA" id="ARBA00022692"/>
    </source>
</evidence>
<feature type="transmembrane region" description="Helical" evidence="5">
    <location>
        <begin position="253"/>
        <end position="274"/>
    </location>
</feature>
<evidence type="ECO:0000313" key="7">
    <source>
        <dbReference type="Proteomes" id="UP000182569"/>
    </source>
</evidence>
<feature type="transmembrane region" description="Helical" evidence="5">
    <location>
        <begin position="155"/>
        <end position="177"/>
    </location>
</feature>
<organism evidence="6 7">
    <name type="scientific">Clostridium estertheticum subsp. estertheticum</name>
    <dbReference type="NCBI Taxonomy" id="1552"/>
    <lineage>
        <taxon>Bacteria</taxon>
        <taxon>Bacillati</taxon>
        <taxon>Bacillota</taxon>
        <taxon>Clostridia</taxon>
        <taxon>Eubacteriales</taxon>
        <taxon>Clostridiaceae</taxon>
        <taxon>Clostridium</taxon>
    </lineage>
</organism>
<dbReference type="GO" id="GO:0005886">
    <property type="term" value="C:plasma membrane"/>
    <property type="evidence" value="ECO:0007669"/>
    <property type="project" value="UniProtKB-SubCell"/>
</dbReference>
<feature type="transmembrane region" description="Helical" evidence="5">
    <location>
        <begin position="98"/>
        <end position="121"/>
    </location>
</feature>
<feature type="transmembrane region" description="Helical" evidence="5">
    <location>
        <begin position="210"/>
        <end position="233"/>
    </location>
</feature>
<evidence type="ECO:0000256" key="1">
    <source>
        <dbReference type="ARBA" id="ARBA00022475"/>
    </source>
</evidence>
<dbReference type="GO" id="GO:0005576">
    <property type="term" value="C:extracellular region"/>
    <property type="evidence" value="ECO:0007669"/>
    <property type="project" value="TreeGrafter"/>
</dbReference>
<name>A0A1J0GCI4_9CLOT</name>
<dbReference type="PANTHER" id="PTHR39344">
    <property type="entry name" value="UPF0182 PROTEIN SLL1060"/>
    <property type="match status" value="1"/>
</dbReference>
<dbReference type="RefSeq" id="WP_071611365.1">
    <property type="nucleotide sequence ID" value="NZ_CP015756.1"/>
</dbReference>
<dbReference type="NCBIfam" id="NF000825">
    <property type="entry name" value="PRK00068.1"/>
    <property type="match status" value="1"/>
</dbReference>
<keyword evidence="3 5" id="KW-1133">Transmembrane helix</keyword>